<dbReference type="GO" id="GO:0003677">
    <property type="term" value="F:DNA binding"/>
    <property type="evidence" value="ECO:0007669"/>
    <property type="project" value="UniProtKB-KW"/>
</dbReference>
<dbReference type="PANTHER" id="PTHR30136:SF24">
    <property type="entry name" value="HTH-TYPE TRANSCRIPTIONAL REPRESSOR ALLR"/>
    <property type="match status" value="1"/>
</dbReference>
<keyword evidence="2" id="KW-0238">DNA-binding</keyword>
<dbReference type="OrthoDB" id="156285at2"/>
<dbReference type="InterPro" id="IPR014757">
    <property type="entry name" value="Tscrpt_reg_IclR_C"/>
</dbReference>
<proteinExistence type="predicted"/>
<keyword evidence="1" id="KW-0805">Transcription regulation</keyword>
<protein>
    <submittedName>
        <fullName evidence="6">Putative IclR family transcriptional regulator</fullName>
    </submittedName>
</protein>
<evidence type="ECO:0000313" key="6">
    <source>
        <dbReference type="EMBL" id="GAB97645.1"/>
    </source>
</evidence>
<dbReference type="Gene3D" id="3.30.450.40">
    <property type="match status" value="2"/>
</dbReference>
<dbReference type="PANTHER" id="PTHR30136">
    <property type="entry name" value="HELIX-TURN-HELIX TRANSCRIPTIONAL REGULATOR, ICLR FAMILY"/>
    <property type="match status" value="1"/>
</dbReference>
<reference evidence="6 7" key="1">
    <citation type="submission" date="2012-08" db="EMBL/GenBank/DDBJ databases">
        <title>Whole genome shotgun sequence of Kineosphaera limosa NBRC 100340.</title>
        <authorList>
            <person name="Yoshida I."/>
            <person name="Isaki S."/>
            <person name="Hosoyama A."/>
            <person name="Tsuchikane K."/>
            <person name="Katsumata H."/>
            <person name="Ando Y."/>
            <person name="Ohji S."/>
            <person name="Hamada M."/>
            <person name="Tamura T."/>
            <person name="Yamazoe A."/>
            <person name="Yamazaki S."/>
            <person name="Fujita N."/>
        </authorList>
    </citation>
    <scope>NUCLEOTIDE SEQUENCE [LARGE SCALE GENOMIC DNA]</scope>
    <source>
        <strain evidence="6 7">NBRC 100340</strain>
    </source>
</reference>
<dbReference type="PROSITE" id="PS51077">
    <property type="entry name" value="HTH_ICLR"/>
    <property type="match status" value="1"/>
</dbReference>
<dbReference type="AlphaFoldDB" id="K6WEC1"/>
<dbReference type="InterPro" id="IPR036388">
    <property type="entry name" value="WH-like_DNA-bd_sf"/>
</dbReference>
<feature type="domain" description="HTH iclR-type" evidence="4">
    <location>
        <begin position="8"/>
        <end position="67"/>
    </location>
</feature>
<evidence type="ECO:0000256" key="1">
    <source>
        <dbReference type="ARBA" id="ARBA00023015"/>
    </source>
</evidence>
<dbReference type="InterPro" id="IPR029016">
    <property type="entry name" value="GAF-like_dom_sf"/>
</dbReference>
<evidence type="ECO:0000256" key="3">
    <source>
        <dbReference type="ARBA" id="ARBA00023163"/>
    </source>
</evidence>
<organism evidence="6 7">
    <name type="scientific">Kineosphaera limosa NBRC 100340</name>
    <dbReference type="NCBI Taxonomy" id="1184609"/>
    <lineage>
        <taxon>Bacteria</taxon>
        <taxon>Bacillati</taxon>
        <taxon>Actinomycetota</taxon>
        <taxon>Actinomycetes</taxon>
        <taxon>Micrococcales</taxon>
        <taxon>Dermatophilaceae</taxon>
        <taxon>Kineosphaera</taxon>
    </lineage>
</organism>
<accession>K6WEC1</accession>
<dbReference type="GO" id="GO:0045892">
    <property type="term" value="P:negative regulation of DNA-templated transcription"/>
    <property type="evidence" value="ECO:0007669"/>
    <property type="project" value="TreeGrafter"/>
</dbReference>
<dbReference type="Gene3D" id="1.10.10.10">
    <property type="entry name" value="Winged helix-like DNA-binding domain superfamily/Winged helix DNA-binding domain"/>
    <property type="match status" value="1"/>
</dbReference>
<dbReference type="PROSITE" id="PS51078">
    <property type="entry name" value="ICLR_ED"/>
    <property type="match status" value="1"/>
</dbReference>
<dbReference type="GO" id="GO:0003700">
    <property type="term" value="F:DNA-binding transcription factor activity"/>
    <property type="evidence" value="ECO:0007669"/>
    <property type="project" value="TreeGrafter"/>
</dbReference>
<dbReference type="EMBL" id="BAHD01000077">
    <property type="protein sequence ID" value="GAB97645.1"/>
    <property type="molecule type" value="Genomic_DNA"/>
</dbReference>
<comment type="caution">
    <text evidence="6">The sequence shown here is derived from an EMBL/GenBank/DDBJ whole genome shotgun (WGS) entry which is preliminary data.</text>
</comment>
<dbReference type="STRING" id="1184609.KILIM_077_00020"/>
<evidence type="ECO:0000313" key="7">
    <source>
        <dbReference type="Proteomes" id="UP000008366"/>
    </source>
</evidence>
<sequence length="225" mass="23710">MPVSSTRSQTLDRGLSVLEIVSSARTPLTVSELAERAGLHRSIVYRLVRTLEDHRLIARDTTDRFGPATGLLSLATHVSHDLTTLSAPALQRLADATGLAALLVIREGGQAATVLVVEPSEPLVPLSHCLGSRHDLDVGAPGHALRSFDAPSPHDHAQVRRARTHGWASSHGEVIDGASCVAAPLAGYRTPAAIAVCFLGQRDLTELSAQVVATAHDISQQLASA</sequence>
<gene>
    <name evidence="6" type="ORF">KILIM_077_00020</name>
</gene>
<dbReference type="RefSeq" id="WP_006594177.1">
    <property type="nucleotide sequence ID" value="NZ_BAHD01000077.1"/>
</dbReference>
<feature type="domain" description="IclR-ED" evidence="5">
    <location>
        <begin position="70"/>
        <end position="224"/>
    </location>
</feature>
<dbReference type="InterPro" id="IPR036390">
    <property type="entry name" value="WH_DNA-bd_sf"/>
</dbReference>
<evidence type="ECO:0000256" key="2">
    <source>
        <dbReference type="ARBA" id="ARBA00023125"/>
    </source>
</evidence>
<dbReference type="SMART" id="SM00346">
    <property type="entry name" value="HTH_ICLR"/>
    <property type="match status" value="1"/>
</dbReference>
<keyword evidence="7" id="KW-1185">Reference proteome</keyword>
<dbReference type="Proteomes" id="UP000008366">
    <property type="component" value="Unassembled WGS sequence"/>
</dbReference>
<dbReference type="eggNOG" id="COG1414">
    <property type="taxonomic scope" value="Bacteria"/>
</dbReference>
<evidence type="ECO:0000259" key="5">
    <source>
        <dbReference type="PROSITE" id="PS51078"/>
    </source>
</evidence>
<dbReference type="SUPFAM" id="SSF55781">
    <property type="entry name" value="GAF domain-like"/>
    <property type="match status" value="1"/>
</dbReference>
<dbReference type="InterPro" id="IPR005471">
    <property type="entry name" value="Tscrpt_reg_IclR_N"/>
</dbReference>
<dbReference type="Pfam" id="PF09339">
    <property type="entry name" value="HTH_IclR"/>
    <property type="match status" value="1"/>
</dbReference>
<keyword evidence="3" id="KW-0804">Transcription</keyword>
<dbReference type="InterPro" id="IPR050707">
    <property type="entry name" value="HTH_MetabolicPath_Reg"/>
</dbReference>
<dbReference type="SUPFAM" id="SSF46785">
    <property type="entry name" value="Winged helix' DNA-binding domain"/>
    <property type="match status" value="1"/>
</dbReference>
<name>K6WEC1_9MICO</name>
<evidence type="ECO:0000259" key="4">
    <source>
        <dbReference type="PROSITE" id="PS51077"/>
    </source>
</evidence>